<dbReference type="AlphaFoldDB" id="A0A964RLA2"/>
<keyword evidence="1" id="KW-0732">Signal</keyword>
<proteinExistence type="predicted"/>
<accession>A0A964RLA2</accession>
<organism evidence="2 3">
    <name type="scientific">Clostridium chromiireducens</name>
    <dbReference type="NCBI Taxonomy" id="225345"/>
    <lineage>
        <taxon>Bacteria</taxon>
        <taxon>Bacillati</taxon>
        <taxon>Bacillota</taxon>
        <taxon>Clostridia</taxon>
        <taxon>Eubacteriales</taxon>
        <taxon>Clostridiaceae</taxon>
        <taxon>Clostridium</taxon>
    </lineage>
</organism>
<dbReference type="RefSeq" id="WP_160358841.1">
    <property type="nucleotide sequence ID" value="NZ_WSRQ01000010.1"/>
</dbReference>
<reference evidence="2" key="1">
    <citation type="submission" date="2019-12" db="EMBL/GenBank/DDBJ databases">
        <title>Microbes associate with the intestines of laboratory mice.</title>
        <authorList>
            <person name="Navarre W."/>
            <person name="Wong E."/>
        </authorList>
    </citation>
    <scope>NUCLEOTIDE SEQUENCE</scope>
    <source>
        <strain evidence="2">NM79_F5</strain>
    </source>
</reference>
<name>A0A964RLA2_9CLOT</name>
<protein>
    <submittedName>
        <fullName evidence="2">Uncharacterized protein</fullName>
    </submittedName>
</protein>
<dbReference type="EMBL" id="WSRQ01000010">
    <property type="protein sequence ID" value="MVX63747.1"/>
    <property type="molecule type" value="Genomic_DNA"/>
</dbReference>
<evidence type="ECO:0000256" key="1">
    <source>
        <dbReference type="SAM" id="SignalP"/>
    </source>
</evidence>
<evidence type="ECO:0000313" key="2">
    <source>
        <dbReference type="EMBL" id="MVX63747.1"/>
    </source>
</evidence>
<sequence>MKKILRSLSLTLILALSIALIPTQKAYADTWIDAADPSSCTTNWESKKVYLPTLDVDCYVLYTSRESDEPSQDQMWRIPAGYPNVQDFNIPGTWWLHVYVPYTGQRVTFGPYQKDDVAPPQSTFQINTSIQVGQWNENVSSVSITATSRGDNGATGHDNINDCDSYWTAYFDYLEVWDGDTQLSVPAGQTYYNMTINTPGWHKIWARTWDKVGNYSDWTTLEFGIGSQTVTPPLTVEPGGDSSTLGKIKFDPNETKWTNKGKSSEGEGKYPVKVYYDGDNPYKTTGIATIEKEEEETDDEGNTRTVTKVSHETIEVKFYLESIDVSDAAEDTIDGDSGTIYIEQERYKLNLHGVGHWGAAQYDEPEDCVDVEYDVPDEPTGDSGNYNIDWTKPSVDFNMDGKQIFSEANGATRKASILGAGDSFYGSLTEKDNLSGAKSIDYKWTYDSTKPSSGYTNLYTSSTTNTNKSSEVIRRDIEKPVGDNLYLHVEVYDIAGNYTYERFGPFEDPIKLLNYEVTDIRDPRWQDVFWDDDNYKTYRNVSYKANQLPIDEASHPTMKNAYPKKGYAFYFDITSEYLYREADRIEIMPTFYYTNIFNQRIPLDLYYNIENNPLIKFGSLDDNVKLNLETTKYGDVWIGGISKLTLTKGVRLPKGKEWLGTDCWKDKIQYSDGKVQWWYGKYLIPATSVFVKQGDSPRPENIINTNNIIVNFQIVAYKNGVETLSLDQTFTYVPNQWTLEGGPKNSSYKPGDVMIYDNKYSALSDYAAHVIQ</sequence>
<dbReference type="Proteomes" id="UP000656077">
    <property type="component" value="Unassembled WGS sequence"/>
</dbReference>
<feature type="chain" id="PRO_5037904597" evidence="1">
    <location>
        <begin position="29"/>
        <end position="772"/>
    </location>
</feature>
<gene>
    <name evidence="2" type="ORF">GKZ28_08570</name>
</gene>
<evidence type="ECO:0000313" key="3">
    <source>
        <dbReference type="Proteomes" id="UP000656077"/>
    </source>
</evidence>
<feature type="signal peptide" evidence="1">
    <location>
        <begin position="1"/>
        <end position="28"/>
    </location>
</feature>
<comment type="caution">
    <text evidence="2">The sequence shown here is derived from an EMBL/GenBank/DDBJ whole genome shotgun (WGS) entry which is preliminary data.</text>
</comment>